<proteinExistence type="predicted"/>
<evidence type="ECO:0000313" key="1">
    <source>
        <dbReference type="EMBL" id="CUV04502.1"/>
    </source>
</evidence>
<dbReference type="OrthoDB" id="436852at2759"/>
<keyword evidence="3" id="KW-1185">Reference proteome</keyword>
<dbReference type="VEuPathDB" id="CryptoDB:Chro.20161"/>
<dbReference type="AlphaFoldDB" id="A0A0S4TCQ3"/>
<protein>
    <recommendedName>
        <fullName evidence="4">Transcription initiation factor TFIID subunit 8</fullName>
    </recommendedName>
</protein>
<evidence type="ECO:0000313" key="2">
    <source>
        <dbReference type="EMBL" id="PPS95039.1"/>
    </source>
</evidence>
<gene>
    <name evidence="1" type="ORF">CHUDEA2_1470</name>
    <name evidence="2" type="ORF">GY17_00002097</name>
</gene>
<evidence type="ECO:0000313" key="3">
    <source>
        <dbReference type="Proteomes" id="UP001429100"/>
    </source>
</evidence>
<dbReference type="Gene3D" id="1.10.20.10">
    <property type="entry name" value="Histone, subunit A"/>
    <property type="match status" value="1"/>
</dbReference>
<dbReference type="Proteomes" id="UP000199752">
    <property type="component" value="Chromosome 2"/>
</dbReference>
<reference evidence="2 3" key="3">
    <citation type="submission" date="2017-10" db="EMBL/GenBank/DDBJ databases">
        <title>Consistent, comparative and evidence-based genome annotation and re-annotation for the closely-related species, Cryptosporidium parvum, C. hominis and C. tyzzeri.</title>
        <authorList>
            <person name="Baptista R.P."/>
            <person name="Li Y."/>
            <person name="Sateriale A."/>
            <person name="Striepen B."/>
            <person name="Kissinger J.C."/>
        </authorList>
    </citation>
    <scope>NUCLEOTIDE SEQUENCE [LARGE SCALE GENOMIC DNA]</scope>
    <source>
        <strain evidence="2">30976</strain>
    </source>
</reference>
<name>A0A0S4TCQ3_CRYHO</name>
<dbReference type="GO" id="GO:0046982">
    <property type="term" value="F:protein heterodimerization activity"/>
    <property type="evidence" value="ECO:0007669"/>
    <property type="project" value="InterPro"/>
</dbReference>
<dbReference type="VEuPathDB" id="CryptoDB:ChTU502y2012_418g0335"/>
<dbReference type="VEuPathDB" id="CryptoDB:CHUDEA2_1470"/>
<dbReference type="Proteomes" id="UP001429100">
    <property type="component" value="Unassembled WGS sequence"/>
</dbReference>
<sequence length="188" mass="21528">MKKNPENIEYYTDHINKKITNSISNSIRLLLKKFDVELDDPNILDTATEAYINYIELLGKISSSIAIAAGRTQVNIVDIKKSIKSLDIKRYEQVFLDSELESTINKKNNFGTNFLKRTIPDICTNGNSLWKDVLNDTNNANKKSLDPELFEYVDSIPKHIPDFLPIFPPRLDYCDKFISSQCSNGKDF</sequence>
<accession>A0A0S4TCQ3</accession>
<dbReference type="EMBL" id="JTAI01000039">
    <property type="protein sequence ID" value="PPS95039.1"/>
    <property type="molecule type" value="Genomic_DNA"/>
</dbReference>
<reference evidence="2 3" key="1">
    <citation type="submission" date="2014-11" db="EMBL/GenBank/DDBJ databases">
        <title>Comparative genomic analysis of Cryptosporidium hominis reveals occurrence of genetic recombination in virulent subtypes.</title>
        <authorList>
            <person name="Guo Y."/>
            <person name="Tang K."/>
            <person name="Frace M."/>
            <person name="Li N."/>
            <person name="Roellig D.M."/>
            <person name="Sammons S."/>
            <person name="Knipe K."/>
            <person name="Rowe L."/>
            <person name="Feng Y."/>
            <person name="Xiao L."/>
        </authorList>
    </citation>
    <scope>NUCLEOTIDE SEQUENCE [LARGE SCALE GENOMIC DNA]</scope>
    <source>
        <strain evidence="2">30976</strain>
    </source>
</reference>
<organism evidence="1">
    <name type="scientific">Cryptosporidium hominis</name>
    <dbReference type="NCBI Taxonomy" id="237895"/>
    <lineage>
        <taxon>Eukaryota</taxon>
        <taxon>Sar</taxon>
        <taxon>Alveolata</taxon>
        <taxon>Apicomplexa</taxon>
        <taxon>Conoidasida</taxon>
        <taxon>Coccidia</taxon>
        <taxon>Eucoccidiorida</taxon>
        <taxon>Eimeriorina</taxon>
        <taxon>Cryptosporidiidae</taxon>
        <taxon>Cryptosporidium</taxon>
    </lineage>
</organism>
<evidence type="ECO:0008006" key="4">
    <source>
        <dbReference type="Google" id="ProtNLM"/>
    </source>
</evidence>
<dbReference type="InterPro" id="IPR009072">
    <property type="entry name" value="Histone-fold"/>
</dbReference>
<dbReference type="VEuPathDB" id="CryptoDB:GY17_00002097"/>
<dbReference type="CDD" id="cd00076">
    <property type="entry name" value="HFD_SF"/>
    <property type="match status" value="1"/>
</dbReference>
<reference evidence="1" key="2">
    <citation type="submission" date="2015-08" db="EMBL/GenBank/DDBJ databases">
        <authorList>
            <person name="Babu N.S."/>
            <person name="Beckwith C.J."/>
            <person name="Beseler K.G."/>
            <person name="Brison A."/>
            <person name="Carone J.V."/>
            <person name="Caskin T.P."/>
            <person name="Diamond M."/>
            <person name="Durham M.E."/>
            <person name="Foxe J.M."/>
            <person name="Go M."/>
            <person name="Henderson B.A."/>
            <person name="Jones I.B."/>
            <person name="McGettigan J.A."/>
            <person name="Micheletti S.J."/>
            <person name="Nasrallah M.E."/>
            <person name="Ortiz D."/>
            <person name="Piller C.R."/>
            <person name="Privatt S.R."/>
            <person name="Schneider S.L."/>
            <person name="Sharp S."/>
            <person name="Smith T.C."/>
            <person name="Stanton J.D."/>
            <person name="Ullery H.E."/>
            <person name="Wilson R.J."/>
            <person name="Serrano M.G."/>
            <person name="Buck G."/>
            <person name="Lee V."/>
            <person name="Wang Y."/>
            <person name="Carvalho R."/>
            <person name="Voegtly L."/>
            <person name="Shi R."/>
            <person name="Duckworth R."/>
            <person name="Johnson A."/>
            <person name="Loviza R."/>
            <person name="Walstead R."/>
            <person name="Shah Z."/>
            <person name="Kiflezghi M."/>
            <person name="Wade K."/>
            <person name="Ball S.L."/>
            <person name="Bradley K.W."/>
            <person name="Asai D.J."/>
            <person name="Bowman C.A."/>
            <person name="Russell D.A."/>
            <person name="Pope W.H."/>
            <person name="Jacobs-Sera D."/>
            <person name="Hendrix R.W."/>
            <person name="Hatfull G.F."/>
        </authorList>
    </citation>
    <scope>NUCLEOTIDE SEQUENCE [LARGE SCALE GENOMIC DNA]</scope>
</reference>
<dbReference type="EMBL" id="LN877948">
    <property type="protein sequence ID" value="CUV04502.1"/>
    <property type="molecule type" value="Genomic_DNA"/>
</dbReference>